<name>H6L9L2_SAPGL</name>
<dbReference type="Pfam" id="PF03787">
    <property type="entry name" value="RAMPs"/>
    <property type="match status" value="1"/>
</dbReference>
<feature type="domain" description="CRISPR type III-associated protein" evidence="3">
    <location>
        <begin position="43"/>
        <end position="323"/>
    </location>
</feature>
<evidence type="ECO:0000256" key="2">
    <source>
        <dbReference type="SAM" id="MobiDB-lite"/>
    </source>
</evidence>
<reference evidence="4 5" key="1">
    <citation type="journal article" date="2012" name="Stand. Genomic Sci.">
        <title>Complete genome sequencing and analysis of Saprospira grandis str. Lewin, a predatory marine bacterium.</title>
        <authorList>
            <person name="Saw J.H."/>
            <person name="Yuryev A."/>
            <person name="Kanbe M."/>
            <person name="Hou S."/>
            <person name="Young A.G."/>
            <person name="Aizawa S."/>
            <person name="Alam M."/>
        </authorList>
    </citation>
    <scope>NUCLEOTIDE SEQUENCE [LARGE SCALE GENOMIC DNA]</scope>
    <source>
        <strain evidence="4 5">Lewin</strain>
    </source>
</reference>
<dbReference type="EMBL" id="CP002831">
    <property type="protein sequence ID" value="AFC23190.1"/>
    <property type="molecule type" value="Genomic_DNA"/>
</dbReference>
<dbReference type="HOGENOM" id="CLU_019089_0_0_10"/>
<keyword evidence="5" id="KW-1185">Reference proteome</keyword>
<evidence type="ECO:0000313" key="4">
    <source>
        <dbReference type="EMBL" id="AFC23190.1"/>
    </source>
</evidence>
<dbReference type="InterPro" id="IPR023825">
    <property type="entry name" value="CRISPR-assoc_RAMP_BGP1436"/>
</dbReference>
<dbReference type="eggNOG" id="COG1337">
    <property type="taxonomic scope" value="Bacteria"/>
</dbReference>
<dbReference type="STRING" id="984262.SGRA_0451"/>
<evidence type="ECO:0000259" key="3">
    <source>
        <dbReference type="Pfam" id="PF03787"/>
    </source>
</evidence>
<dbReference type="Proteomes" id="UP000007519">
    <property type="component" value="Chromosome"/>
</dbReference>
<protein>
    <recommendedName>
        <fullName evidence="3">CRISPR type III-associated protein domain-containing protein</fullName>
    </recommendedName>
</protein>
<evidence type="ECO:0000256" key="1">
    <source>
        <dbReference type="ARBA" id="ARBA00023118"/>
    </source>
</evidence>
<keyword evidence="1" id="KW-0051">Antiviral defense</keyword>
<feature type="compositionally biased region" description="Basic and acidic residues" evidence="2">
    <location>
        <begin position="702"/>
        <end position="741"/>
    </location>
</feature>
<proteinExistence type="predicted"/>
<dbReference type="GO" id="GO:0051607">
    <property type="term" value="P:defense response to virus"/>
    <property type="evidence" value="ECO:0007669"/>
    <property type="project" value="UniProtKB-KW"/>
</dbReference>
<gene>
    <name evidence="4" type="ordered locus">SGRA_0451</name>
</gene>
<dbReference type="NCBIfam" id="TIGR03986">
    <property type="entry name" value="TIGR03986 family CRISPR-associated RAMP protein"/>
    <property type="match status" value="1"/>
</dbReference>
<dbReference type="InterPro" id="IPR005537">
    <property type="entry name" value="RAMP_III_fam"/>
</dbReference>
<sequence>MSIIKAPYNFVPLEKKVFYPAWGPLVSHDQPFKDGLSGTLEVELKTHSPIFIANGVLGKDKAIYDSKGKELISSEGGPLAFSHYYDANGDKQYFIPATSLKGMLRSVLEVLSFSKMNFYNDHRYAARDLSSHDNFYMKKMKYQQCGWMKKEGDKYIIESCGEPKRISHKELDDSFGLKMSDYFQGKVSLKYEKTTDGQVSSEYNKYNEQDDYLKSAKHKYELYPKIGLKDVFIARTKDDRGRKVCTLSETETRQKGKVVFTGQPSKRKEPKGGKSSGKVFEFIFPDIGGEQFVVPEEVIADFKFAYFDFDEYQQSHDWKYWKKRLEAGKEVPVFFIEEKGKIKSLGYSYLYKLPFKHRIGDYFKDQRLNELDLSQCIFGNVDEGDQKNSLLMLKGRVQFSHANFIKKDDDDLEGETVSAVLSSPKASYYPSYIDQGGETKVPYRQPYKTYMDDPKRVNLAGRKRYPIHQNFSYEKLPSTNGINRKILSHFKPLKEDLTAKFKVHYHNLLPEELGALISAITMHGTDSCFHNLGMGKPLGFGKVKLHLKTEEIENRKVAAYMGQFEFLMQQFFSDEGFEKRWLNSDPLKELLAMTTVQKQLYDFNPKYMKLKDFRSAKNENKKKGTMKEALVRYTKLGAVSPDKTETNGGQALTPITRGNARIELIKKALVLKTKAEAVKKGLKKEKPKAEERRKQIERLAEERRKEEERRAKAEEEREQKRKDDAAEREKKKKELDDEIAKNKRSYPFPNPQVKGLFSATLSYLDYDPIPEAEEEKFMQLFKDSFQLVLKENKRTQATWIPSKKKKMEHTEFFKFLKKCFKDEAKAKEWYEVIVKS</sequence>
<dbReference type="AlphaFoldDB" id="H6L9L2"/>
<evidence type="ECO:0000313" key="5">
    <source>
        <dbReference type="Proteomes" id="UP000007519"/>
    </source>
</evidence>
<dbReference type="KEGG" id="sgn:SGRA_0451"/>
<dbReference type="RefSeq" id="WP_014373436.1">
    <property type="nucleotide sequence ID" value="NC_016940.1"/>
</dbReference>
<organism evidence="4 5">
    <name type="scientific">Saprospira grandis (strain Lewin)</name>
    <dbReference type="NCBI Taxonomy" id="984262"/>
    <lineage>
        <taxon>Bacteria</taxon>
        <taxon>Pseudomonadati</taxon>
        <taxon>Bacteroidota</taxon>
        <taxon>Saprospiria</taxon>
        <taxon>Saprospirales</taxon>
        <taxon>Saprospiraceae</taxon>
        <taxon>Saprospira</taxon>
    </lineage>
</organism>
<feature type="region of interest" description="Disordered" evidence="2">
    <location>
        <begin position="702"/>
        <end position="747"/>
    </location>
</feature>
<accession>H6L9L2</accession>